<name>A0A2I2Y5P8_GORGO</name>
<protein>
    <submittedName>
        <fullName evidence="2">Uncharacterized protein</fullName>
    </submittedName>
</protein>
<proteinExistence type="predicted"/>
<dbReference type="Proteomes" id="UP000001519">
    <property type="component" value="Chromosome 9"/>
</dbReference>
<dbReference type="AlphaFoldDB" id="A0A2I2Y5P8"/>
<accession>A0A2I2Y5P8</accession>
<dbReference type="OMA" id="FWDPATC"/>
<evidence type="ECO:0000256" key="1">
    <source>
        <dbReference type="SAM" id="MobiDB-lite"/>
    </source>
</evidence>
<reference evidence="3" key="1">
    <citation type="submission" date="2011-05" db="EMBL/GenBank/DDBJ databases">
        <title>Insights into the evolution of the great apes provided by the gorilla genome.</title>
        <authorList>
            <person name="Scally A."/>
        </authorList>
    </citation>
    <scope>NUCLEOTIDE SEQUENCE [LARGE SCALE GENOMIC DNA]</scope>
</reference>
<sequence length="93" mass="10232">MRHSVACPTRLPWRLSPFWDPATCKNLEGGAGEVVRGRDPRWLRTSRSTEILGRPLSAGRKLHLLEAARLPGNVGKSGEPHKVGEVGNQPRDS</sequence>
<dbReference type="Pfam" id="PF17710">
    <property type="entry name" value="DUF5555"/>
    <property type="match status" value="1"/>
</dbReference>
<reference evidence="2" key="3">
    <citation type="submission" date="2025-08" db="UniProtKB">
        <authorList>
            <consortium name="Ensembl"/>
        </authorList>
    </citation>
    <scope>IDENTIFICATION</scope>
</reference>
<dbReference type="EMBL" id="CABD030064120">
    <property type="status" value="NOT_ANNOTATED_CDS"/>
    <property type="molecule type" value="Genomic_DNA"/>
</dbReference>
<dbReference type="STRING" id="9593.ENSGGOP00000030231"/>
<evidence type="ECO:0000313" key="3">
    <source>
        <dbReference type="Proteomes" id="UP000001519"/>
    </source>
</evidence>
<dbReference type="Ensembl" id="ENSGGOT00000015811.3">
    <property type="protein sequence ID" value="ENSGGOP00000030231.1"/>
    <property type="gene ID" value="ENSGGOG00000015757.3"/>
</dbReference>
<feature type="region of interest" description="Disordered" evidence="1">
    <location>
        <begin position="70"/>
        <end position="93"/>
    </location>
</feature>
<keyword evidence="3" id="KW-1185">Reference proteome</keyword>
<dbReference type="Bgee" id="ENSGGOG00000015757">
    <property type="expression patterns" value="Expressed in adult mammalian kidney and 2 other cell types or tissues"/>
</dbReference>
<dbReference type="GeneTree" id="ENSGT00410000028750"/>
<dbReference type="InterPro" id="IPR040791">
    <property type="entry name" value="DUF5555"/>
</dbReference>
<organism evidence="2 3">
    <name type="scientific">Gorilla gorilla gorilla</name>
    <name type="common">Western lowland gorilla</name>
    <dbReference type="NCBI Taxonomy" id="9595"/>
    <lineage>
        <taxon>Eukaryota</taxon>
        <taxon>Metazoa</taxon>
        <taxon>Chordata</taxon>
        <taxon>Craniata</taxon>
        <taxon>Vertebrata</taxon>
        <taxon>Euteleostomi</taxon>
        <taxon>Mammalia</taxon>
        <taxon>Eutheria</taxon>
        <taxon>Euarchontoglires</taxon>
        <taxon>Primates</taxon>
        <taxon>Haplorrhini</taxon>
        <taxon>Catarrhini</taxon>
        <taxon>Hominidae</taxon>
        <taxon>Gorilla</taxon>
    </lineage>
</organism>
<reference evidence="2 3" key="2">
    <citation type="journal article" date="2012" name="Nature">
        <title>Insights into hominid evolution from the gorilla genome sequence.</title>
        <authorList>
            <person name="Scally A."/>
            <person name="Dutheil J.Y."/>
            <person name="Hillier L.W."/>
            <person name="Jordan G.E."/>
            <person name="Goodhead I."/>
            <person name="Herrero J."/>
            <person name="Hobolth A."/>
            <person name="Lappalainen T."/>
            <person name="Mailund T."/>
            <person name="Marques-Bonet T."/>
            <person name="McCarthy S."/>
            <person name="Montgomery S.H."/>
            <person name="Schwalie P.C."/>
            <person name="Tang Y.A."/>
            <person name="Ward M.C."/>
            <person name="Xue Y."/>
            <person name="Yngvadottir B."/>
            <person name="Alkan C."/>
            <person name="Andersen L.N."/>
            <person name="Ayub Q."/>
            <person name="Ball E.V."/>
            <person name="Beal K."/>
            <person name="Bradley B.J."/>
            <person name="Chen Y."/>
            <person name="Clee C.M."/>
            <person name="Fitzgerald S."/>
            <person name="Graves T.A."/>
            <person name="Gu Y."/>
            <person name="Heath P."/>
            <person name="Heger A."/>
            <person name="Karakoc E."/>
            <person name="Kolb-Kokocinski A."/>
            <person name="Laird G.K."/>
            <person name="Lunter G."/>
            <person name="Meader S."/>
            <person name="Mort M."/>
            <person name="Mullikin J.C."/>
            <person name="Munch K."/>
            <person name="O'Connor T.D."/>
            <person name="Phillips A.D."/>
            <person name="Prado-Martinez J."/>
            <person name="Rogers A.S."/>
            <person name="Sajjadian S."/>
            <person name="Schmidt D."/>
            <person name="Shaw K."/>
            <person name="Simpson J.T."/>
            <person name="Stenson P.D."/>
            <person name="Turner D.J."/>
            <person name="Vigilant L."/>
            <person name="Vilella A.J."/>
            <person name="Whitener W."/>
            <person name="Zhu B."/>
            <person name="Cooper D.N."/>
            <person name="de Jong P."/>
            <person name="Dermitzakis E.T."/>
            <person name="Eichler E.E."/>
            <person name="Flicek P."/>
            <person name="Goldman N."/>
            <person name="Mundy N.I."/>
            <person name="Ning Z."/>
            <person name="Odom D.T."/>
            <person name="Ponting C.P."/>
            <person name="Quail M.A."/>
            <person name="Ryder O.A."/>
            <person name="Searle S.M."/>
            <person name="Warren W.C."/>
            <person name="Wilson R.K."/>
            <person name="Schierup M.H."/>
            <person name="Rogers J."/>
            <person name="Tyler-Smith C."/>
            <person name="Durbin R."/>
        </authorList>
    </citation>
    <scope>NUCLEOTIDE SEQUENCE [LARGE SCALE GENOMIC DNA]</scope>
</reference>
<dbReference type="EMBL" id="CABD030064119">
    <property type="status" value="NOT_ANNOTATED_CDS"/>
    <property type="molecule type" value="Genomic_DNA"/>
</dbReference>
<reference evidence="2" key="4">
    <citation type="submission" date="2025-09" db="UniProtKB">
        <authorList>
            <consortium name="Ensembl"/>
        </authorList>
    </citation>
    <scope>IDENTIFICATION</scope>
</reference>
<evidence type="ECO:0000313" key="2">
    <source>
        <dbReference type="Ensembl" id="ENSGGOP00000030231.1"/>
    </source>
</evidence>
<dbReference type="InParanoid" id="A0A2I2Y5P8"/>